<feature type="region of interest" description="Disordered" evidence="1">
    <location>
        <begin position="49"/>
        <end position="112"/>
    </location>
</feature>
<feature type="compositionally biased region" description="Polar residues" evidence="1">
    <location>
        <begin position="49"/>
        <end position="59"/>
    </location>
</feature>
<evidence type="ECO:0000313" key="3">
    <source>
        <dbReference type="Proteomes" id="UP000006502"/>
    </source>
</evidence>
<gene>
    <name evidence="2" type="ordered locus">MHLP_03915</name>
</gene>
<dbReference type="Proteomes" id="UP000006502">
    <property type="component" value="Chromosome"/>
</dbReference>
<name>I7BKF0_MYCHA</name>
<reference evidence="2 3" key="1">
    <citation type="journal article" date="2012" name="J. Bacteriol.">
        <title>Genome Sequence of "Candidatus Mycoplasma haemolamae" Strain Purdue, a Red Blood Cell Pathogen of Alpacas (Vicugna pacos) and Llamas (Lama glama).</title>
        <authorList>
            <person name="Guimaraes A.M."/>
            <person name="Toth B."/>
            <person name="Santos A.P."/>
            <person name="do Nascimento N.C."/>
            <person name="Kritchevsky J.E."/>
            <person name="Messick J.B."/>
        </authorList>
    </citation>
    <scope>NUCLEOTIDE SEQUENCE [LARGE SCALE GENOMIC DNA]</scope>
    <source>
        <strain evidence="2 3">Purdue</strain>
    </source>
</reference>
<organism evidence="2 3">
    <name type="scientific">Mycoplasma haematolamae (strain Purdue)</name>
    <dbReference type="NCBI Taxonomy" id="1212765"/>
    <lineage>
        <taxon>Bacteria</taxon>
        <taxon>Bacillati</taxon>
        <taxon>Mycoplasmatota</taxon>
        <taxon>Mollicutes</taxon>
        <taxon>Mycoplasmataceae</taxon>
        <taxon>Mycoplasma</taxon>
    </lineage>
</organism>
<dbReference type="STRING" id="1212765.MHLP_03915"/>
<dbReference type="HOGENOM" id="CLU_1119205_0_0_14"/>
<proteinExistence type="predicted"/>
<feature type="compositionally biased region" description="Polar residues" evidence="1">
    <location>
        <begin position="82"/>
        <end position="108"/>
    </location>
</feature>
<dbReference type="PATRIC" id="fig|1212765.3.peg.890"/>
<protein>
    <recommendedName>
        <fullName evidence="4">Lipoprotein</fullName>
    </recommendedName>
</protein>
<sequence length="248" mass="26021">MGTIKITLSMLAAGGGGSCLILNKVGYFGGGGPIPSGALTSTLDATQQPESLVQMSDSSAGRGGEADSVQSEPAQAPVVDNPQVSEPTVSDSVTSPQDNSPSPTSEQVVAQPGPVAAQSNNGVLFQVALGEQVHSINCEERDNSHLTLDLEGVSETKVHGKYSQWRLKCGYSLKLDEIPAPKLDSLGGSRWGPKGFKCELEDSAQTRGLGGKTYKFNCREGETKLLAEFMDRDTGDKGPHILLKSSQS</sequence>
<accession>I7BKF0</accession>
<dbReference type="KEGG" id="mhl:MHLP_03915"/>
<dbReference type="PROSITE" id="PS51257">
    <property type="entry name" value="PROKAR_LIPOPROTEIN"/>
    <property type="match status" value="1"/>
</dbReference>
<evidence type="ECO:0000256" key="1">
    <source>
        <dbReference type="SAM" id="MobiDB-lite"/>
    </source>
</evidence>
<evidence type="ECO:0000313" key="2">
    <source>
        <dbReference type="EMBL" id="AFO52363.1"/>
    </source>
</evidence>
<keyword evidence="3" id="KW-1185">Reference proteome</keyword>
<evidence type="ECO:0008006" key="4">
    <source>
        <dbReference type="Google" id="ProtNLM"/>
    </source>
</evidence>
<dbReference type="EMBL" id="CP003731">
    <property type="protein sequence ID" value="AFO52363.1"/>
    <property type="molecule type" value="Genomic_DNA"/>
</dbReference>
<reference evidence="3" key="2">
    <citation type="submission" date="2012-07" db="EMBL/GenBank/DDBJ databases">
        <title>Complete genome sequence of 'Candidatus Mycoplasma haemolamae'.</title>
        <authorList>
            <person name="Guimaraes A.M.S."/>
            <person name="Toth B."/>
            <person name="Santos A.P."/>
            <person name="Nascimento N.C."/>
            <person name="Sojka J.E."/>
            <person name="Messick J.B."/>
        </authorList>
    </citation>
    <scope>NUCLEOTIDE SEQUENCE [LARGE SCALE GENOMIC DNA]</scope>
    <source>
        <strain evidence="3">Purdue</strain>
    </source>
</reference>
<dbReference type="AlphaFoldDB" id="I7BKF0"/>